<dbReference type="PANTHER" id="PTHR35630:SF1">
    <property type="entry name" value="LEGUMINOSIN GROUP486 SECRETED PEPTIDE"/>
    <property type="match status" value="1"/>
</dbReference>
<evidence type="ECO:0000313" key="2">
    <source>
        <dbReference type="EMBL" id="VFQ63294.1"/>
    </source>
</evidence>
<name>A0A484KHA4_9ASTE</name>
<evidence type="ECO:0008006" key="4">
    <source>
        <dbReference type="Google" id="ProtNLM"/>
    </source>
</evidence>
<feature type="chain" id="PRO_5019824232" description="S-protein homolog" evidence="1">
    <location>
        <begin position="22"/>
        <end position="141"/>
    </location>
</feature>
<keyword evidence="1" id="KW-0732">Signal</keyword>
<accession>A0A484KHA4</accession>
<dbReference type="AlphaFoldDB" id="A0A484KHA4"/>
<keyword evidence="3" id="KW-1185">Reference proteome</keyword>
<protein>
    <recommendedName>
        <fullName evidence="4">S-protein homolog</fullName>
    </recommendedName>
</protein>
<evidence type="ECO:0000313" key="3">
    <source>
        <dbReference type="Proteomes" id="UP000595140"/>
    </source>
</evidence>
<dbReference type="EMBL" id="OOIL02000283">
    <property type="protein sequence ID" value="VFQ63294.1"/>
    <property type="molecule type" value="Genomic_DNA"/>
</dbReference>
<feature type="signal peptide" evidence="1">
    <location>
        <begin position="1"/>
        <end position="21"/>
    </location>
</feature>
<proteinExistence type="predicted"/>
<dbReference type="PANTHER" id="PTHR35630">
    <property type="entry name" value="LEGUMINOSIN GROUP486 SECRETED PEPTIDE"/>
    <property type="match status" value="1"/>
</dbReference>
<reference evidence="2 3" key="1">
    <citation type="submission" date="2018-04" db="EMBL/GenBank/DDBJ databases">
        <authorList>
            <person name="Vogel A."/>
        </authorList>
    </citation>
    <scope>NUCLEOTIDE SEQUENCE [LARGE SCALE GENOMIC DNA]</scope>
</reference>
<evidence type="ECO:0000256" key="1">
    <source>
        <dbReference type="SAM" id="SignalP"/>
    </source>
</evidence>
<sequence length="141" mass="15702">MVSNVWHAILILAAIAIPSFAQTPTVTFTNRIVPDTPQPPDVKVSCLAAGGLSSPASFDLLPGRTEWFQPETMDAVYQCSVVWGRFFVAVKGFDGARDGRHAAVSWVLDKRGISVSYDRENWELVKQWHTKYALRMGFFSP</sequence>
<dbReference type="Proteomes" id="UP000595140">
    <property type="component" value="Unassembled WGS sequence"/>
</dbReference>
<gene>
    <name evidence="2" type="ORF">CCAM_LOCUS5070</name>
</gene>
<organism evidence="2 3">
    <name type="scientific">Cuscuta campestris</name>
    <dbReference type="NCBI Taxonomy" id="132261"/>
    <lineage>
        <taxon>Eukaryota</taxon>
        <taxon>Viridiplantae</taxon>
        <taxon>Streptophyta</taxon>
        <taxon>Embryophyta</taxon>
        <taxon>Tracheophyta</taxon>
        <taxon>Spermatophyta</taxon>
        <taxon>Magnoliopsida</taxon>
        <taxon>eudicotyledons</taxon>
        <taxon>Gunneridae</taxon>
        <taxon>Pentapetalae</taxon>
        <taxon>asterids</taxon>
        <taxon>lamiids</taxon>
        <taxon>Solanales</taxon>
        <taxon>Convolvulaceae</taxon>
        <taxon>Cuscuteae</taxon>
        <taxon>Cuscuta</taxon>
        <taxon>Cuscuta subgen. Grammica</taxon>
        <taxon>Cuscuta sect. Cleistogrammica</taxon>
    </lineage>
</organism>